<dbReference type="RefSeq" id="XP_013381024.1">
    <property type="nucleotide sequence ID" value="XM_013525570.2"/>
</dbReference>
<proteinExistence type="predicted"/>
<evidence type="ECO:0000313" key="2">
    <source>
        <dbReference type="Proteomes" id="UP000085678"/>
    </source>
</evidence>
<accession>A0A1S3H7C7</accession>
<dbReference type="AlphaFoldDB" id="A0A1S3H7C7"/>
<evidence type="ECO:0000256" key="1">
    <source>
        <dbReference type="SAM" id="SignalP"/>
    </source>
</evidence>
<reference evidence="3" key="1">
    <citation type="submission" date="2025-08" db="UniProtKB">
        <authorList>
            <consortium name="RefSeq"/>
        </authorList>
    </citation>
    <scope>IDENTIFICATION</scope>
    <source>
        <tissue evidence="3">Gonads</tissue>
    </source>
</reference>
<keyword evidence="1" id="KW-0732">Signal</keyword>
<feature type="signal peptide" evidence="1">
    <location>
        <begin position="1"/>
        <end position="19"/>
    </location>
</feature>
<organism evidence="2 3">
    <name type="scientific">Lingula anatina</name>
    <name type="common">Brachiopod</name>
    <name type="synonym">Lingula unguis</name>
    <dbReference type="NCBI Taxonomy" id="7574"/>
    <lineage>
        <taxon>Eukaryota</taxon>
        <taxon>Metazoa</taxon>
        <taxon>Spiralia</taxon>
        <taxon>Lophotrochozoa</taxon>
        <taxon>Brachiopoda</taxon>
        <taxon>Linguliformea</taxon>
        <taxon>Lingulata</taxon>
        <taxon>Lingulida</taxon>
        <taxon>Linguloidea</taxon>
        <taxon>Lingulidae</taxon>
        <taxon>Lingula</taxon>
    </lineage>
</organism>
<dbReference type="Proteomes" id="UP000085678">
    <property type="component" value="Unplaced"/>
</dbReference>
<gene>
    <name evidence="3" type="primary">LOC106152078</name>
</gene>
<dbReference type="GeneID" id="106152078"/>
<feature type="chain" id="PRO_5010386956" evidence="1">
    <location>
        <begin position="20"/>
        <end position="207"/>
    </location>
</feature>
<dbReference type="OrthoDB" id="6082640at2759"/>
<keyword evidence="2" id="KW-1185">Reference proteome</keyword>
<evidence type="ECO:0000313" key="3">
    <source>
        <dbReference type="RefSeq" id="XP_013381024.1"/>
    </source>
</evidence>
<sequence>MEIVITVFVLLVTVNTIQSETIPSNSQEYPDGFWFGVQSLNCVLDLKTKRSVVKPDPEFRVPIRYAHRLLYYRGLVFEWGVSEDGHSHGTSPASPDCAVRWEAKPSGRSNCSSDVAKDFAASYKSKFGDYHLITNNCHLFATRLARLLRSADCKSHETAFSRLVNRWLQGLWTAVEEWVTPSEDGHAPVFTNNRPGMRNDEKIYVVE</sequence>
<dbReference type="OMA" id="KFSHRWI"/>
<dbReference type="InParanoid" id="A0A1S3H7C7"/>
<protein>
    <submittedName>
        <fullName evidence="3">Uncharacterized protein LOC106152078</fullName>
    </submittedName>
</protein>
<dbReference type="KEGG" id="lak:106152078"/>
<name>A0A1S3H7C7_LINAN</name>